<keyword evidence="3" id="KW-1185">Reference proteome</keyword>
<dbReference type="RefSeq" id="XP_066674488.1">
    <property type="nucleotide sequence ID" value="XM_066804715.1"/>
</dbReference>
<dbReference type="Pfam" id="PF06985">
    <property type="entry name" value="HET"/>
    <property type="match status" value="1"/>
</dbReference>
<sequence>MVLVRLQDDPLPDYAALSYVWGDATDTEQITVDDQPFQATKSLASALRQFRSSYITTKDSDRPLLIWADAVCINQQDVTERGQQVSMMGLIYTKACRVISWLGPSEDSTESGFRLIKACARHVEDTRNQEGKYPESDVVMDTQDLAFLGEHGEFHEQNHPRYARNKAWNAIDDLNQHAYWTRIWIVQEVVLARNPEANILHCGGYSMNALGTEAAQATLFDQRVWDWVIKDKGLLSKFIPFAQSLRDPRARGDYRFVSMISTFCRSTDPRDAVFGLNGVLGGEIVPDYTKDPADVFRECVAAVLRQKKYKHFFHSAGLIREGRDVSEFPSWVPRFHTMMEDADYSVGPPDALVAPWLDGLAGPEGPAILGARTMRFSGVRLDRCARVFRHEGPGKAEYPETLTRFWWFCLGFVNSYGGEYPDRDGIRCLEALLSALNKGRDTRGDPLRITSSIHCTAAHAFRLMLRIGEPEDNGFEDTGMKLRALGYLSPEEATAALYDAFVEPGAPEISTLGNTLSEEDYEESFNATNAMFQGVFNWINWPLFRTDKGNMGLAPPAVAEGDLVCLLEGFSIPCLLRRHDQHLYVLVGSCYVNGYSSGEPLESLRKGNLDLEPFYLQ</sequence>
<gene>
    <name evidence="2" type="ORF">PG997_000400</name>
</gene>
<name>A0ABR1XAK9_9PEZI</name>
<dbReference type="PANTHER" id="PTHR24148">
    <property type="entry name" value="ANKYRIN REPEAT DOMAIN-CONTAINING PROTEIN 39 HOMOLOG-RELATED"/>
    <property type="match status" value="1"/>
</dbReference>
<dbReference type="PANTHER" id="PTHR24148:SF73">
    <property type="entry name" value="HET DOMAIN PROTEIN (AFU_ORTHOLOGUE AFUA_8G01020)"/>
    <property type="match status" value="1"/>
</dbReference>
<evidence type="ECO:0000313" key="2">
    <source>
        <dbReference type="EMBL" id="KAK8093715.1"/>
    </source>
</evidence>
<dbReference type="Proteomes" id="UP001433268">
    <property type="component" value="Unassembled WGS sequence"/>
</dbReference>
<accession>A0ABR1XAK9</accession>
<dbReference type="EMBL" id="JAQQWN010000002">
    <property type="protein sequence ID" value="KAK8093715.1"/>
    <property type="molecule type" value="Genomic_DNA"/>
</dbReference>
<protein>
    <submittedName>
        <fullName evidence="2">HET domain-containing protein</fullName>
    </submittedName>
</protein>
<reference evidence="2 3" key="1">
    <citation type="submission" date="2023-01" db="EMBL/GenBank/DDBJ databases">
        <title>Analysis of 21 Apiospora genomes using comparative genomics revels a genus with tremendous synthesis potential of carbohydrate active enzymes and secondary metabolites.</title>
        <authorList>
            <person name="Sorensen T."/>
        </authorList>
    </citation>
    <scope>NUCLEOTIDE SEQUENCE [LARGE SCALE GENOMIC DNA]</scope>
    <source>
        <strain evidence="2 3">CBS 114990</strain>
    </source>
</reference>
<dbReference type="GeneID" id="92037775"/>
<proteinExistence type="predicted"/>
<evidence type="ECO:0000313" key="3">
    <source>
        <dbReference type="Proteomes" id="UP001433268"/>
    </source>
</evidence>
<dbReference type="InterPro" id="IPR010730">
    <property type="entry name" value="HET"/>
</dbReference>
<feature type="domain" description="Heterokaryon incompatibility" evidence="1">
    <location>
        <begin position="14"/>
        <end position="188"/>
    </location>
</feature>
<dbReference type="InterPro" id="IPR052895">
    <property type="entry name" value="HetReg/Transcr_Mod"/>
</dbReference>
<comment type="caution">
    <text evidence="2">The sequence shown here is derived from an EMBL/GenBank/DDBJ whole genome shotgun (WGS) entry which is preliminary data.</text>
</comment>
<organism evidence="2 3">
    <name type="scientific">Apiospora hydei</name>
    <dbReference type="NCBI Taxonomy" id="1337664"/>
    <lineage>
        <taxon>Eukaryota</taxon>
        <taxon>Fungi</taxon>
        <taxon>Dikarya</taxon>
        <taxon>Ascomycota</taxon>
        <taxon>Pezizomycotina</taxon>
        <taxon>Sordariomycetes</taxon>
        <taxon>Xylariomycetidae</taxon>
        <taxon>Amphisphaeriales</taxon>
        <taxon>Apiosporaceae</taxon>
        <taxon>Apiospora</taxon>
    </lineage>
</organism>
<evidence type="ECO:0000259" key="1">
    <source>
        <dbReference type="Pfam" id="PF06985"/>
    </source>
</evidence>